<name>A0A2H4P797_9CAUD</name>
<sequence>MVKSVAHKIDERALLPEPKTCPYCKSPVKYTSHAEIYGGRTFSDWPFIYLCTNKPCSASVGVHAGTNHPLGTLADTATKNARKAAHAAFDPIWKSQKNKGKARVEAYQWLADQLDIERWRCHISWFDISYCQAVIKAVAARDTK</sequence>
<dbReference type="Proteomes" id="UP000241592">
    <property type="component" value="Segment"/>
</dbReference>
<accession>A0A2H4P797</accession>
<keyword evidence="2" id="KW-1185">Reference proteome</keyword>
<reference evidence="1 2" key="1">
    <citation type="submission" date="2017-09" db="EMBL/GenBank/DDBJ databases">
        <authorList>
            <person name="Ehlers B."/>
            <person name="Leendertz F.H."/>
        </authorList>
    </citation>
    <scope>NUCLEOTIDE SEQUENCE [LARGE SCALE GENOMIC DNA]</scope>
</reference>
<gene>
    <name evidence="1" type="ORF">CNR34_00119</name>
</gene>
<dbReference type="EMBL" id="MG018927">
    <property type="protein sequence ID" value="ATW58052.1"/>
    <property type="molecule type" value="Genomic_DNA"/>
</dbReference>
<evidence type="ECO:0000313" key="1">
    <source>
        <dbReference type="EMBL" id="ATW58052.1"/>
    </source>
</evidence>
<dbReference type="InterPro" id="IPR021686">
    <property type="entry name" value="DUF3268"/>
</dbReference>
<dbReference type="Pfam" id="PF11672">
    <property type="entry name" value="DUF3268"/>
    <property type="match status" value="1"/>
</dbReference>
<proteinExistence type="predicted"/>
<dbReference type="OrthoDB" id="10150at10239"/>
<organism evidence="1 2">
    <name type="scientific">Pseudomonas phage nickie</name>
    <dbReference type="NCBI Taxonomy" id="2048977"/>
    <lineage>
        <taxon>Viruses</taxon>
        <taxon>Duplodnaviria</taxon>
        <taxon>Heunggongvirae</taxon>
        <taxon>Uroviricota</taxon>
        <taxon>Caudoviricetes</taxon>
        <taxon>Nickievirus</taxon>
        <taxon>Nickievirus nickie</taxon>
    </lineage>
</organism>
<evidence type="ECO:0000313" key="2">
    <source>
        <dbReference type="Proteomes" id="UP000241592"/>
    </source>
</evidence>
<protein>
    <submittedName>
        <fullName evidence="1">Uncharacterized protein</fullName>
    </submittedName>
</protein>